<dbReference type="Pfam" id="PF08282">
    <property type="entry name" value="Hydrolase_3"/>
    <property type="match status" value="1"/>
</dbReference>
<gene>
    <name evidence="1" type="ORF">GSF08_01105</name>
</gene>
<dbReference type="InterPro" id="IPR036412">
    <property type="entry name" value="HAD-like_sf"/>
</dbReference>
<organism evidence="1 2">
    <name type="scientific">Copranaerobaculum intestinale</name>
    <dbReference type="NCBI Taxonomy" id="2692629"/>
    <lineage>
        <taxon>Bacteria</taxon>
        <taxon>Bacillati</taxon>
        <taxon>Bacillota</taxon>
        <taxon>Erysipelotrichia</taxon>
        <taxon>Erysipelotrichales</taxon>
        <taxon>Erysipelotrichaceae</taxon>
        <taxon>Copranaerobaculum</taxon>
    </lineage>
</organism>
<dbReference type="InterPro" id="IPR023214">
    <property type="entry name" value="HAD_sf"/>
</dbReference>
<dbReference type="EMBL" id="WUUQ01000001">
    <property type="protein sequence ID" value="MXQ72541.1"/>
    <property type="molecule type" value="Genomic_DNA"/>
</dbReference>
<dbReference type="InterPro" id="IPR006379">
    <property type="entry name" value="HAD-SF_hydro_IIB"/>
</dbReference>
<dbReference type="PROSITE" id="PS01229">
    <property type="entry name" value="COF_2"/>
    <property type="match status" value="1"/>
</dbReference>
<dbReference type="NCBIfam" id="TIGR00099">
    <property type="entry name" value="Cof-subfamily"/>
    <property type="match status" value="1"/>
</dbReference>
<accession>A0A6N8U3S0</accession>
<reference evidence="1 2" key="2">
    <citation type="submission" date="2020-01" db="EMBL/GenBank/DDBJ databases">
        <title>Clostridiaceae sp. nov. isolated from the gut of human by culturomics.</title>
        <authorList>
            <person name="Chang Y."/>
        </authorList>
    </citation>
    <scope>NUCLEOTIDE SEQUENCE [LARGE SCALE GENOMIC DNA]</scope>
    <source>
        <strain evidence="1 2">DONG20-135</strain>
    </source>
</reference>
<evidence type="ECO:0000313" key="1">
    <source>
        <dbReference type="EMBL" id="MXQ72541.1"/>
    </source>
</evidence>
<protein>
    <submittedName>
        <fullName evidence="1">Cof-type HAD-IIB family hydrolase</fullName>
    </submittedName>
</protein>
<comment type="caution">
    <text evidence="1">The sequence shown here is derived from an EMBL/GenBank/DDBJ whole genome shotgun (WGS) entry which is preliminary data.</text>
</comment>
<dbReference type="Gene3D" id="3.30.1240.10">
    <property type="match status" value="1"/>
</dbReference>
<dbReference type="Proteomes" id="UP000434036">
    <property type="component" value="Unassembled WGS sequence"/>
</dbReference>
<dbReference type="AlphaFoldDB" id="A0A6N8U3S0"/>
<dbReference type="InterPro" id="IPR000150">
    <property type="entry name" value="Cof"/>
</dbReference>
<dbReference type="RefSeq" id="WP_160624032.1">
    <property type="nucleotide sequence ID" value="NZ_WUUQ01000001.1"/>
</dbReference>
<sequence length="293" mass="33520">MDITKIKVIVCDLDDTLLRDNKTISKETCEYLIQLQKNGYRLVLATSRYRKEIVDYAAQLQMEHYGGFLVTSNGATVYNLKTGHREAFSALDKEEAQMLIRTGLDYGLSVHMRIGDDFYCQTVGLFRFILPLLKIFTKIIKPFASHKLEYLISLLHSIHFVRNLEEMSPDQVHKIVYLTPCGRLNPFMEYIQNTYQMKYHFFVVVNRTAAEICHSNVSKKNAVDWILQELGLTMENIIAFGDNSNDEMLLQSAGISVTMKNGSSRTIAKAKLLSEKTNDEDGVMDCLIKMGFE</sequence>
<dbReference type="GO" id="GO:0000287">
    <property type="term" value="F:magnesium ion binding"/>
    <property type="evidence" value="ECO:0007669"/>
    <property type="project" value="TreeGrafter"/>
</dbReference>
<keyword evidence="2" id="KW-1185">Reference proteome</keyword>
<dbReference type="GO" id="GO:0016791">
    <property type="term" value="F:phosphatase activity"/>
    <property type="evidence" value="ECO:0007669"/>
    <property type="project" value="UniProtKB-ARBA"/>
</dbReference>
<dbReference type="NCBIfam" id="TIGR01484">
    <property type="entry name" value="HAD-SF-IIB"/>
    <property type="match status" value="1"/>
</dbReference>
<dbReference type="Gene3D" id="3.40.50.1000">
    <property type="entry name" value="HAD superfamily/HAD-like"/>
    <property type="match status" value="1"/>
</dbReference>
<reference evidence="1 2" key="1">
    <citation type="submission" date="2019-12" db="EMBL/GenBank/DDBJ databases">
        <authorList>
            <person name="Yang R."/>
        </authorList>
    </citation>
    <scope>NUCLEOTIDE SEQUENCE [LARGE SCALE GENOMIC DNA]</scope>
    <source>
        <strain evidence="1 2">DONG20-135</strain>
    </source>
</reference>
<dbReference type="GO" id="GO:0005829">
    <property type="term" value="C:cytosol"/>
    <property type="evidence" value="ECO:0007669"/>
    <property type="project" value="TreeGrafter"/>
</dbReference>
<dbReference type="PANTHER" id="PTHR10000:SF8">
    <property type="entry name" value="HAD SUPERFAMILY HYDROLASE-LIKE, TYPE 3"/>
    <property type="match status" value="1"/>
</dbReference>
<evidence type="ECO:0000313" key="2">
    <source>
        <dbReference type="Proteomes" id="UP000434036"/>
    </source>
</evidence>
<name>A0A6N8U3S0_9FIRM</name>
<dbReference type="PANTHER" id="PTHR10000">
    <property type="entry name" value="PHOSPHOSERINE PHOSPHATASE"/>
    <property type="match status" value="1"/>
</dbReference>
<keyword evidence="1" id="KW-0378">Hydrolase</keyword>
<proteinExistence type="predicted"/>
<dbReference type="SUPFAM" id="SSF56784">
    <property type="entry name" value="HAD-like"/>
    <property type="match status" value="1"/>
</dbReference>